<reference evidence="2" key="1">
    <citation type="submission" date="2022-09" db="EMBL/GenBank/DDBJ databases">
        <title>Fusarium specimens isolated from Avocado Roots.</title>
        <authorList>
            <person name="Stajich J."/>
            <person name="Roper C."/>
            <person name="Heimlech-Rivalta G."/>
        </authorList>
    </citation>
    <scope>NUCLEOTIDE SEQUENCE</scope>
    <source>
        <strain evidence="2">CF00095</strain>
    </source>
</reference>
<organism evidence="2 3">
    <name type="scientific">Fusarium equiseti</name>
    <name type="common">Fusarium scirpi</name>
    <dbReference type="NCBI Taxonomy" id="61235"/>
    <lineage>
        <taxon>Eukaryota</taxon>
        <taxon>Fungi</taxon>
        <taxon>Dikarya</taxon>
        <taxon>Ascomycota</taxon>
        <taxon>Pezizomycotina</taxon>
        <taxon>Sordariomycetes</taxon>
        <taxon>Hypocreomycetidae</taxon>
        <taxon>Hypocreales</taxon>
        <taxon>Nectriaceae</taxon>
        <taxon>Fusarium</taxon>
        <taxon>Fusarium incarnatum-equiseti species complex</taxon>
    </lineage>
</organism>
<sequence length="284" mass="31519">MPVLLAFVEDESIEVKARGLKTLAAFVERCPAQLLQNTGIGRVFVDATFPLLLYLPSVTPEDQSITVLSPAYDVLIKLAEYTGNPASSERRRAFDKILRDGIFAGHHHASQHTRIVQILMQKAAVVVNCLGIYSIKHLSVCRYALQKSCSSKLLLNQLHQPLLSMSSSIMTDLFAVAHPPSLRATTQLLGAIIANAWPRVREPEHMDNVIRILSSCWINLLEELEHGSSQDQKKDLLALSQELMNQAEALEALWADDTPRRPPKLDEVLKQEPKLSGLFPSASV</sequence>
<protein>
    <submittedName>
        <fullName evidence="2">Uncharacterized protein</fullName>
    </submittedName>
</protein>
<gene>
    <name evidence="2" type="ORF">NW768_012009</name>
</gene>
<comment type="similarity">
    <text evidence="1">Belongs to the TTI2 family.</text>
</comment>
<dbReference type="PANTHER" id="PTHR32226">
    <property type="entry name" value="TELO2-INTERACTING PROTEIN 2"/>
    <property type="match status" value="1"/>
</dbReference>
<evidence type="ECO:0000256" key="1">
    <source>
        <dbReference type="ARBA" id="ARBA00034736"/>
    </source>
</evidence>
<dbReference type="PANTHER" id="PTHR32226:SF2">
    <property type="entry name" value="TELO2-INTERACTING PROTEIN 2"/>
    <property type="match status" value="1"/>
</dbReference>
<dbReference type="Proteomes" id="UP001152024">
    <property type="component" value="Unassembled WGS sequence"/>
</dbReference>
<dbReference type="InterPro" id="IPR016024">
    <property type="entry name" value="ARM-type_fold"/>
</dbReference>
<dbReference type="EMBL" id="JAOQBH010000035">
    <property type="protein sequence ID" value="KAJ4110664.1"/>
    <property type="molecule type" value="Genomic_DNA"/>
</dbReference>
<dbReference type="Pfam" id="PF10521">
    <property type="entry name" value="Tti2"/>
    <property type="match status" value="1"/>
</dbReference>
<accession>A0ABQ8QW55</accession>
<proteinExistence type="inferred from homology"/>
<evidence type="ECO:0000313" key="2">
    <source>
        <dbReference type="EMBL" id="KAJ4110664.1"/>
    </source>
</evidence>
<dbReference type="SUPFAM" id="SSF48371">
    <property type="entry name" value="ARM repeat"/>
    <property type="match status" value="1"/>
</dbReference>
<name>A0ABQ8QW55_FUSEQ</name>
<dbReference type="InterPro" id="IPR018870">
    <property type="entry name" value="Tti2"/>
</dbReference>
<evidence type="ECO:0000313" key="3">
    <source>
        <dbReference type="Proteomes" id="UP001152024"/>
    </source>
</evidence>
<comment type="caution">
    <text evidence="2">The sequence shown here is derived from an EMBL/GenBank/DDBJ whole genome shotgun (WGS) entry which is preliminary data.</text>
</comment>
<keyword evidence="3" id="KW-1185">Reference proteome</keyword>